<keyword evidence="2" id="KW-1185">Reference proteome</keyword>
<protein>
    <submittedName>
        <fullName evidence="1">Uncharacterized protein</fullName>
    </submittedName>
</protein>
<name>A0ACC1MFR3_9HYPO</name>
<dbReference type="Proteomes" id="UP001143910">
    <property type="component" value="Unassembled WGS sequence"/>
</dbReference>
<comment type="caution">
    <text evidence="1">The sequence shown here is derived from an EMBL/GenBank/DDBJ whole genome shotgun (WGS) entry which is preliminary data.</text>
</comment>
<organism evidence="1 2">
    <name type="scientific">Zarea fungicola</name>
    <dbReference type="NCBI Taxonomy" id="93591"/>
    <lineage>
        <taxon>Eukaryota</taxon>
        <taxon>Fungi</taxon>
        <taxon>Dikarya</taxon>
        <taxon>Ascomycota</taxon>
        <taxon>Pezizomycotina</taxon>
        <taxon>Sordariomycetes</taxon>
        <taxon>Hypocreomycetidae</taxon>
        <taxon>Hypocreales</taxon>
        <taxon>Cordycipitaceae</taxon>
        <taxon>Zarea</taxon>
    </lineage>
</organism>
<evidence type="ECO:0000313" key="1">
    <source>
        <dbReference type="EMBL" id="KAJ2965840.1"/>
    </source>
</evidence>
<proteinExistence type="predicted"/>
<accession>A0ACC1MFR3</accession>
<gene>
    <name evidence="1" type="ORF">NQ176_g10426</name>
</gene>
<reference evidence="1" key="1">
    <citation type="submission" date="2022-08" db="EMBL/GenBank/DDBJ databases">
        <title>Genome Sequence of Lecanicillium fungicola.</title>
        <authorList>
            <person name="Buettner E."/>
        </authorList>
    </citation>
    <scope>NUCLEOTIDE SEQUENCE</scope>
    <source>
        <strain evidence="1">Babe33</strain>
    </source>
</reference>
<dbReference type="EMBL" id="JANJQO010002834">
    <property type="protein sequence ID" value="KAJ2965840.1"/>
    <property type="molecule type" value="Genomic_DNA"/>
</dbReference>
<evidence type="ECO:0000313" key="2">
    <source>
        <dbReference type="Proteomes" id="UP001143910"/>
    </source>
</evidence>
<sequence length="91" mass="9460">MRSLLITTARDSGTGVLFATLQVVLSLGIVVSGPLIAATFRLGLHWGRAWLGLPLLVSGAIVAPTAIVLFVMSFDHSSDKGATEAEGVIVE</sequence>